<dbReference type="Proteomes" id="UP000252519">
    <property type="component" value="Unassembled WGS sequence"/>
</dbReference>
<evidence type="ECO:0000313" key="2">
    <source>
        <dbReference type="Proteomes" id="UP000252519"/>
    </source>
</evidence>
<dbReference type="AlphaFoldDB" id="A0A368G5V5"/>
<sequence>MAPVFLEEIVLLMSRAPLITSKTAVLFLTRCCWSYVQITNPGTEVLPHPWDVMISWMLPQS</sequence>
<protein>
    <submittedName>
        <fullName evidence="1">Uncharacterized protein</fullName>
    </submittedName>
</protein>
<comment type="caution">
    <text evidence="1">The sequence shown here is derived from an EMBL/GenBank/DDBJ whole genome shotgun (WGS) entry which is preliminary data.</text>
</comment>
<reference evidence="1 2" key="1">
    <citation type="submission" date="2014-10" db="EMBL/GenBank/DDBJ databases">
        <title>Draft genome of the hookworm Ancylostoma caninum.</title>
        <authorList>
            <person name="Mitreva M."/>
        </authorList>
    </citation>
    <scope>NUCLEOTIDE SEQUENCE [LARGE SCALE GENOMIC DNA]</scope>
    <source>
        <strain evidence="1 2">Baltimore</strain>
    </source>
</reference>
<name>A0A368G5V5_ANCCA</name>
<dbReference type="EMBL" id="JOJR01000319">
    <property type="protein sequence ID" value="RCN39811.1"/>
    <property type="molecule type" value="Genomic_DNA"/>
</dbReference>
<organism evidence="1 2">
    <name type="scientific">Ancylostoma caninum</name>
    <name type="common">Dog hookworm</name>
    <dbReference type="NCBI Taxonomy" id="29170"/>
    <lineage>
        <taxon>Eukaryota</taxon>
        <taxon>Metazoa</taxon>
        <taxon>Ecdysozoa</taxon>
        <taxon>Nematoda</taxon>
        <taxon>Chromadorea</taxon>
        <taxon>Rhabditida</taxon>
        <taxon>Rhabditina</taxon>
        <taxon>Rhabditomorpha</taxon>
        <taxon>Strongyloidea</taxon>
        <taxon>Ancylostomatidae</taxon>
        <taxon>Ancylostomatinae</taxon>
        <taxon>Ancylostoma</taxon>
    </lineage>
</organism>
<gene>
    <name evidence="1" type="ORF">ANCCAN_14245</name>
</gene>
<keyword evidence="2" id="KW-1185">Reference proteome</keyword>
<accession>A0A368G5V5</accession>
<evidence type="ECO:0000313" key="1">
    <source>
        <dbReference type="EMBL" id="RCN39811.1"/>
    </source>
</evidence>
<proteinExistence type="predicted"/>